<evidence type="ECO:0000313" key="2">
    <source>
        <dbReference type="Proteomes" id="UP000029585"/>
    </source>
</evidence>
<dbReference type="AlphaFoldDB" id="A0A096CE54"/>
<dbReference type="RefSeq" id="WP_024724299.1">
    <property type="nucleotide sequence ID" value="NZ_KN174167.1"/>
</dbReference>
<evidence type="ECO:0000313" key="1">
    <source>
        <dbReference type="EMBL" id="KGF53202.1"/>
    </source>
</evidence>
<organism evidence="1 2">
    <name type="scientific">Flavonifractor plautii 1_3_50AFAA</name>
    <dbReference type="NCBI Taxonomy" id="742738"/>
    <lineage>
        <taxon>Bacteria</taxon>
        <taxon>Bacillati</taxon>
        <taxon>Bacillota</taxon>
        <taxon>Clostridia</taxon>
        <taxon>Eubacteriales</taxon>
        <taxon>Oscillospiraceae</taxon>
        <taxon>Flavonifractor</taxon>
    </lineage>
</organism>
<comment type="caution">
    <text evidence="1">The sequence shown here is derived from an EMBL/GenBank/DDBJ whole genome shotgun (WGS) entry which is preliminary data.</text>
</comment>
<gene>
    <name evidence="1" type="ORF">HMPREF9460_03711</name>
</gene>
<proteinExistence type="predicted"/>
<protein>
    <submittedName>
        <fullName evidence="1">Uncharacterized protein</fullName>
    </submittedName>
</protein>
<accession>A0A096CE54</accession>
<dbReference type="EMBL" id="ADLO01000114">
    <property type="protein sequence ID" value="KGF53202.1"/>
    <property type="molecule type" value="Genomic_DNA"/>
</dbReference>
<dbReference type="PATRIC" id="fig|742738.3.peg.3818"/>
<keyword evidence="2" id="KW-1185">Reference proteome</keyword>
<name>A0A096CE54_FLAPL</name>
<sequence length="433" mass="49470">MDESVFGAGFDLQDYIHKRSLDIQDLRERALYRQVTDTLMVNLFQYLGDEQKKLEQRILSEIQSRESEFTIHIGVTEPDLYDASDRFLTPICPEDVEHVRPTLSDCLDQNEPVPVDRVFLRQNAQEALKFEREGAVYQGTLTTQAGAFPATFSIRRSRRYLKQVERLYQVFHANHIPWSTVCSAYLYKMFDVYLVDAEGAGQDTGVEVQSVTVDFGAYEPFLHRGMIPLWNLERVEVSTSMYPSPCADHVHYEHRIFAHRLSPGCSYLVADVDRVLQNVRLVAGDMLITCQEKGPVNWKLIQVNPSDRKLRYAYPLLANQPEESFASNLGALYQQGVKTRGELRRVILSYGYDSVVSFQDVELGAAGPAEAETYDMDQFITDELRKRETQETMLLHFAAADPGNFLNMDIMSFLVTKAQKLFPEYHCAGVLDA</sequence>
<reference evidence="1 2" key="1">
    <citation type="submission" date="2011-08" db="EMBL/GenBank/DDBJ databases">
        <title>The Genome Sequence of Clostridium orbiscindens 1_3_50AFAA.</title>
        <authorList>
            <consortium name="The Broad Institute Genome Sequencing Platform"/>
            <person name="Earl A."/>
            <person name="Ward D."/>
            <person name="Feldgarden M."/>
            <person name="Gevers D."/>
            <person name="Daigneault M."/>
            <person name="Strauss J."/>
            <person name="Allen-Vercoe E."/>
            <person name="Young S.K."/>
            <person name="Zeng Q."/>
            <person name="Gargeya S."/>
            <person name="Fitzgerald M."/>
            <person name="Haas B."/>
            <person name="Abouelleil A."/>
            <person name="Alvarado L."/>
            <person name="Arachchi H.M."/>
            <person name="Berlin A."/>
            <person name="Brown A."/>
            <person name="Chapman S.B."/>
            <person name="Chen Z."/>
            <person name="Dunbar C."/>
            <person name="Freedman E."/>
            <person name="Gearin G."/>
            <person name="Gellesch M."/>
            <person name="Goldberg J."/>
            <person name="Griggs A."/>
            <person name="Gujja S."/>
            <person name="Heiman D."/>
            <person name="Howarth C."/>
            <person name="Larson L."/>
            <person name="Lui A."/>
            <person name="MacDonald P.J.P."/>
            <person name="Montmayeur A."/>
            <person name="Murphy C."/>
            <person name="Neiman D."/>
            <person name="Pearson M."/>
            <person name="Priest M."/>
            <person name="Roberts A."/>
            <person name="Saif S."/>
            <person name="Shea T."/>
            <person name="Shenoy N."/>
            <person name="Sisk P."/>
            <person name="Stolte C."/>
            <person name="Sykes S."/>
            <person name="Wortman J."/>
            <person name="Nusbaum C."/>
            <person name="Birren B."/>
        </authorList>
    </citation>
    <scope>NUCLEOTIDE SEQUENCE [LARGE SCALE GENOMIC DNA]</scope>
    <source>
        <strain evidence="1 2">1_3_50AFAA</strain>
    </source>
</reference>
<dbReference type="Proteomes" id="UP000029585">
    <property type="component" value="Unassembled WGS sequence"/>
</dbReference>
<dbReference type="eggNOG" id="ENOG502Z8RQ">
    <property type="taxonomic scope" value="Bacteria"/>
</dbReference>
<dbReference type="HOGENOM" id="CLU_052490_0_0_9"/>